<keyword evidence="5 12" id="KW-0808">Transferase</keyword>
<dbReference type="GO" id="GO:0032580">
    <property type="term" value="C:Golgi cisterna membrane"/>
    <property type="evidence" value="ECO:0007669"/>
    <property type="project" value="UniProtKB-SubCell"/>
</dbReference>
<evidence type="ECO:0000256" key="1">
    <source>
        <dbReference type="ARBA" id="ARBA00004447"/>
    </source>
</evidence>
<organism evidence="15 16">
    <name type="scientific">Meloidogyne graminicola</name>
    <dbReference type="NCBI Taxonomy" id="189291"/>
    <lineage>
        <taxon>Eukaryota</taxon>
        <taxon>Metazoa</taxon>
        <taxon>Ecdysozoa</taxon>
        <taxon>Nematoda</taxon>
        <taxon>Chromadorea</taxon>
        <taxon>Rhabditida</taxon>
        <taxon>Tylenchina</taxon>
        <taxon>Tylenchomorpha</taxon>
        <taxon>Tylenchoidea</taxon>
        <taxon>Meloidogynidae</taxon>
        <taxon>Meloidogyninae</taxon>
        <taxon>Meloidogyne</taxon>
    </lineage>
</organism>
<evidence type="ECO:0000313" key="15">
    <source>
        <dbReference type="EMBL" id="KAF7633594.1"/>
    </source>
</evidence>
<proteinExistence type="inferred from homology"/>
<dbReference type="OrthoDB" id="5790915at2759"/>
<evidence type="ECO:0000256" key="12">
    <source>
        <dbReference type="RuleBase" id="RU003832"/>
    </source>
</evidence>
<evidence type="ECO:0000256" key="7">
    <source>
        <dbReference type="ARBA" id="ARBA00022968"/>
    </source>
</evidence>
<dbReference type="InterPro" id="IPR055270">
    <property type="entry name" value="Glyco_tran_10_C"/>
</dbReference>
<dbReference type="PANTHER" id="PTHR48438:SF1">
    <property type="entry name" value="ALPHA-(1,3)-FUCOSYLTRANSFERASE C-RELATED"/>
    <property type="match status" value="1"/>
</dbReference>
<dbReference type="EC" id="2.4.1.-" evidence="12"/>
<reference evidence="15" key="1">
    <citation type="journal article" date="2020" name="Ecol. Evol.">
        <title>Genome structure and content of the rice root-knot nematode (Meloidogyne graminicola).</title>
        <authorList>
            <person name="Phan N.T."/>
            <person name="Danchin E.G.J."/>
            <person name="Klopp C."/>
            <person name="Perfus-Barbeoch L."/>
            <person name="Kozlowski D.K."/>
            <person name="Koutsovoulos G.D."/>
            <person name="Lopez-Roques C."/>
            <person name="Bouchez O."/>
            <person name="Zahm M."/>
            <person name="Besnard G."/>
            <person name="Bellafiore S."/>
        </authorList>
    </citation>
    <scope>NUCLEOTIDE SEQUENCE</scope>
    <source>
        <strain evidence="15">VN-18</strain>
    </source>
</reference>
<gene>
    <name evidence="15" type="ORF">Mgra_00007003</name>
</gene>
<keyword evidence="4 12" id="KW-0328">Glycosyltransferase</keyword>
<protein>
    <recommendedName>
        <fullName evidence="12">Fucosyltransferase</fullName>
        <ecNumber evidence="12">2.4.1.-</ecNumber>
    </recommendedName>
</protein>
<keyword evidence="10" id="KW-0472">Membrane</keyword>
<evidence type="ECO:0000259" key="13">
    <source>
        <dbReference type="Pfam" id="PF00852"/>
    </source>
</evidence>
<evidence type="ECO:0000256" key="10">
    <source>
        <dbReference type="ARBA" id="ARBA00023136"/>
    </source>
</evidence>
<keyword evidence="16" id="KW-1185">Reference proteome</keyword>
<comment type="similarity">
    <text evidence="3 12">Belongs to the glycosyltransferase 10 family.</text>
</comment>
<feature type="domain" description="Fucosyltransferase N-terminal" evidence="14">
    <location>
        <begin position="15"/>
        <end position="92"/>
    </location>
</feature>
<dbReference type="InterPro" id="IPR001503">
    <property type="entry name" value="Glyco_trans_10"/>
</dbReference>
<feature type="domain" description="Fucosyltransferase C-terminal" evidence="13">
    <location>
        <begin position="120"/>
        <end position="288"/>
    </location>
</feature>
<dbReference type="Pfam" id="PF17039">
    <property type="entry name" value="Glyco_tran_10_N"/>
    <property type="match status" value="1"/>
</dbReference>
<dbReference type="PANTHER" id="PTHR48438">
    <property type="entry name" value="ALPHA-(1,3)-FUCOSYLTRANSFERASE C-RELATED"/>
    <property type="match status" value="1"/>
</dbReference>
<name>A0A8S9ZJI4_9BILA</name>
<keyword evidence="7" id="KW-0735">Signal-anchor</keyword>
<dbReference type="EMBL" id="JABEBT010000073">
    <property type="protein sequence ID" value="KAF7633594.1"/>
    <property type="molecule type" value="Genomic_DNA"/>
</dbReference>
<comment type="pathway">
    <text evidence="2">Protein modification; protein glycosylation.</text>
</comment>
<evidence type="ECO:0000313" key="16">
    <source>
        <dbReference type="Proteomes" id="UP000605970"/>
    </source>
</evidence>
<evidence type="ECO:0000256" key="6">
    <source>
        <dbReference type="ARBA" id="ARBA00022692"/>
    </source>
</evidence>
<dbReference type="Gene3D" id="3.40.50.11660">
    <property type="entry name" value="Glycosyl transferase family 10, C-terminal domain"/>
    <property type="match status" value="2"/>
</dbReference>
<dbReference type="Pfam" id="PF00852">
    <property type="entry name" value="Glyco_transf_10"/>
    <property type="match status" value="1"/>
</dbReference>
<evidence type="ECO:0000256" key="3">
    <source>
        <dbReference type="ARBA" id="ARBA00008919"/>
    </source>
</evidence>
<comment type="caution">
    <text evidence="15">The sequence shown here is derived from an EMBL/GenBank/DDBJ whole genome shotgun (WGS) entry which is preliminary data.</text>
</comment>
<keyword evidence="6 12" id="KW-0812">Transmembrane</keyword>
<dbReference type="AlphaFoldDB" id="A0A8S9ZJI4"/>
<evidence type="ECO:0000256" key="5">
    <source>
        <dbReference type="ARBA" id="ARBA00022679"/>
    </source>
</evidence>
<evidence type="ECO:0000259" key="14">
    <source>
        <dbReference type="Pfam" id="PF17039"/>
    </source>
</evidence>
<evidence type="ECO:0000256" key="2">
    <source>
        <dbReference type="ARBA" id="ARBA00004922"/>
    </source>
</evidence>
<evidence type="ECO:0000256" key="9">
    <source>
        <dbReference type="ARBA" id="ARBA00023034"/>
    </source>
</evidence>
<comment type="subcellular location">
    <subcellularLocation>
        <location evidence="1 12">Golgi apparatus</location>
        <location evidence="1 12">Golgi stack membrane</location>
        <topology evidence="1 12">Single-pass type II membrane protein</topology>
    </subcellularLocation>
</comment>
<keyword evidence="9 12" id="KW-0333">Golgi apparatus</keyword>
<dbReference type="InterPro" id="IPR031481">
    <property type="entry name" value="Glyco_tran_10_N"/>
</dbReference>
<dbReference type="SUPFAM" id="SSF53756">
    <property type="entry name" value="UDP-Glycosyltransferase/glycogen phosphorylase"/>
    <property type="match status" value="1"/>
</dbReference>
<dbReference type="Proteomes" id="UP000605970">
    <property type="component" value="Unassembled WGS sequence"/>
</dbReference>
<keyword evidence="8" id="KW-1133">Transmembrane helix</keyword>
<evidence type="ECO:0000256" key="8">
    <source>
        <dbReference type="ARBA" id="ARBA00022989"/>
    </source>
</evidence>
<accession>A0A8S9ZJI4</accession>
<dbReference type="InterPro" id="IPR038577">
    <property type="entry name" value="GT10-like_C_sf"/>
</dbReference>
<dbReference type="GO" id="GO:0008417">
    <property type="term" value="F:fucosyltransferase activity"/>
    <property type="evidence" value="ECO:0007669"/>
    <property type="project" value="InterPro"/>
</dbReference>
<evidence type="ECO:0000256" key="4">
    <source>
        <dbReference type="ARBA" id="ARBA00022676"/>
    </source>
</evidence>
<evidence type="ECO:0000256" key="11">
    <source>
        <dbReference type="ARBA" id="ARBA00023180"/>
    </source>
</evidence>
<sequence length="331" mass="39722">MDIMTGLYNTEECPYVCEYTKNKDLYLNASAFIFHIRAEHKELPKARSDKQLYVFFLDESPSYTFDHYKDVPPDFFNITMTYRVESDIYYPYDVFIPFKNNERKPDEYWTEKEVMESVLRKKKLAIMVTSDCNTPSKRENLVAELVVLVQCRVISTNHMFYLAFENSVCHHYVTEKFWNLKHLIVPVVLSRRVINQKKIPDNVYIAVDDFNNTAELAEYLLYLQKNKTAYLKYFEWTKIYKKTTYRRHFHSYDLRAHQNYIESQNGTYSPSYNPLCNLCELVHKQNEKGHPPLRINNIWEFWNFTGVCIDNWSNIWLKGNHIKAYKEAKWS</sequence>
<keyword evidence="11" id="KW-0325">Glycoprotein</keyword>